<gene>
    <name evidence="2" type="ORF">BJY01DRAFT_242420</name>
</gene>
<evidence type="ECO:0000313" key="2">
    <source>
        <dbReference type="EMBL" id="KAL2857348.1"/>
    </source>
</evidence>
<keyword evidence="3" id="KW-1185">Reference proteome</keyword>
<feature type="chain" id="PRO_5046067721" description="4Fe-4S ferredoxin-type domain-containing protein" evidence="1">
    <location>
        <begin position="19"/>
        <end position="244"/>
    </location>
</feature>
<name>A0ABR4KYI8_9EURO</name>
<proteinExistence type="predicted"/>
<organism evidence="2 3">
    <name type="scientific">Aspergillus pseudoustus</name>
    <dbReference type="NCBI Taxonomy" id="1810923"/>
    <lineage>
        <taxon>Eukaryota</taxon>
        <taxon>Fungi</taxon>
        <taxon>Dikarya</taxon>
        <taxon>Ascomycota</taxon>
        <taxon>Pezizomycotina</taxon>
        <taxon>Eurotiomycetes</taxon>
        <taxon>Eurotiomycetidae</taxon>
        <taxon>Eurotiales</taxon>
        <taxon>Aspergillaceae</taxon>
        <taxon>Aspergillus</taxon>
        <taxon>Aspergillus subgen. Nidulantes</taxon>
    </lineage>
</organism>
<keyword evidence="1" id="KW-0732">Signal</keyword>
<feature type="signal peptide" evidence="1">
    <location>
        <begin position="1"/>
        <end position="18"/>
    </location>
</feature>
<sequence length="244" mass="26087">MARLSLLTLASCLALAWALPQPQNVCTTVCRPVKPECPEGQEAGGSEDCWGCCQPIVARTDVCATVCRPEKPECPEGEEAGGVEGCWGCCQPIETDVCLAVCIPEKPECPAGEAPTGSEAGKIVLWCWSLRVLTSLRVAGDVVNLFRRSSLLMTFALSSVAPRNPNALLARLQPVLRAAGAAANQSSATYVLLSVSLRNRNVLKARRRPAQRVAGDVANLLRKKLLSMLKGEKTSSSMAYSDFQ</sequence>
<evidence type="ECO:0008006" key="4">
    <source>
        <dbReference type="Google" id="ProtNLM"/>
    </source>
</evidence>
<comment type="caution">
    <text evidence="2">The sequence shown here is derived from an EMBL/GenBank/DDBJ whole genome shotgun (WGS) entry which is preliminary data.</text>
</comment>
<evidence type="ECO:0000313" key="3">
    <source>
        <dbReference type="Proteomes" id="UP001610446"/>
    </source>
</evidence>
<reference evidence="2 3" key="1">
    <citation type="submission" date="2024-07" db="EMBL/GenBank/DDBJ databases">
        <title>Section-level genome sequencing and comparative genomics of Aspergillus sections Usti and Cavernicolus.</title>
        <authorList>
            <consortium name="Lawrence Berkeley National Laboratory"/>
            <person name="Nybo J.L."/>
            <person name="Vesth T.C."/>
            <person name="Theobald S."/>
            <person name="Frisvad J.C."/>
            <person name="Larsen T.O."/>
            <person name="Kjaerboelling I."/>
            <person name="Rothschild-Mancinelli K."/>
            <person name="Lyhne E.K."/>
            <person name="Kogle M.E."/>
            <person name="Barry K."/>
            <person name="Clum A."/>
            <person name="Na H."/>
            <person name="Ledsgaard L."/>
            <person name="Lin J."/>
            <person name="Lipzen A."/>
            <person name="Kuo A."/>
            <person name="Riley R."/>
            <person name="Mondo S."/>
            <person name="Labutti K."/>
            <person name="Haridas S."/>
            <person name="Pangalinan J."/>
            <person name="Salamov A.A."/>
            <person name="Simmons B.A."/>
            <person name="Magnuson J.K."/>
            <person name="Chen J."/>
            <person name="Drula E."/>
            <person name="Henrissat B."/>
            <person name="Wiebenga A."/>
            <person name="Lubbers R.J."/>
            <person name="Gomes A.C."/>
            <person name="Makela M.R."/>
            <person name="Stajich J."/>
            <person name="Grigoriev I.V."/>
            <person name="Mortensen U.H."/>
            <person name="De Vries R.P."/>
            <person name="Baker S.E."/>
            <person name="Andersen M.R."/>
        </authorList>
    </citation>
    <scope>NUCLEOTIDE SEQUENCE [LARGE SCALE GENOMIC DNA]</scope>
    <source>
        <strain evidence="2 3">CBS 123904</strain>
    </source>
</reference>
<accession>A0ABR4KYI8</accession>
<dbReference type="EMBL" id="JBFXLU010000004">
    <property type="protein sequence ID" value="KAL2857348.1"/>
    <property type="molecule type" value="Genomic_DNA"/>
</dbReference>
<evidence type="ECO:0000256" key="1">
    <source>
        <dbReference type="SAM" id="SignalP"/>
    </source>
</evidence>
<protein>
    <recommendedName>
        <fullName evidence="4">4Fe-4S ferredoxin-type domain-containing protein</fullName>
    </recommendedName>
</protein>
<dbReference type="Proteomes" id="UP001610446">
    <property type="component" value="Unassembled WGS sequence"/>
</dbReference>